<dbReference type="EMBL" id="BK032514">
    <property type="protein sequence ID" value="DAF45567.1"/>
    <property type="molecule type" value="Genomic_DNA"/>
</dbReference>
<evidence type="ECO:0000313" key="2">
    <source>
        <dbReference type="EMBL" id="DAF45567.1"/>
    </source>
</evidence>
<feature type="region of interest" description="Disordered" evidence="1">
    <location>
        <begin position="28"/>
        <end position="76"/>
    </location>
</feature>
<proteinExistence type="predicted"/>
<feature type="compositionally biased region" description="Basic and acidic residues" evidence="1">
    <location>
        <begin position="66"/>
        <end position="76"/>
    </location>
</feature>
<accession>A0A8S5S4F1</accession>
<name>A0A8S5S4F1_9CAUD</name>
<protein>
    <submittedName>
        <fullName evidence="2">Uncharacterized protein</fullName>
    </submittedName>
</protein>
<organism evidence="2">
    <name type="scientific">Siphoviridae sp. ctBLh2</name>
    <dbReference type="NCBI Taxonomy" id="2827803"/>
    <lineage>
        <taxon>Viruses</taxon>
        <taxon>Duplodnaviria</taxon>
        <taxon>Heunggongvirae</taxon>
        <taxon>Uroviricota</taxon>
        <taxon>Caudoviricetes</taxon>
    </lineage>
</organism>
<sequence>MRRPGRIVRYIRGDGVFRLQLHGTFRADPGMRGLTSMPASPNDPAASSLGNSRPPDKSAGLRRTKKADFEKSAFFA</sequence>
<reference evidence="2" key="1">
    <citation type="journal article" date="2021" name="Proc. Natl. Acad. Sci. U.S.A.">
        <title>A Catalog of Tens of Thousands of Viruses from Human Metagenomes Reveals Hidden Associations with Chronic Diseases.</title>
        <authorList>
            <person name="Tisza M.J."/>
            <person name="Buck C.B."/>
        </authorList>
    </citation>
    <scope>NUCLEOTIDE SEQUENCE</scope>
    <source>
        <strain evidence="2">CtBLh2</strain>
    </source>
</reference>
<evidence type="ECO:0000256" key="1">
    <source>
        <dbReference type="SAM" id="MobiDB-lite"/>
    </source>
</evidence>